<dbReference type="SUPFAM" id="SSF54909">
    <property type="entry name" value="Dimeric alpha+beta barrel"/>
    <property type="match status" value="1"/>
</dbReference>
<dbReference type="SMART" id="SM00344">
    <property type="entry name" value="HTH_ASNC"/>
    <property type="match status" value="1"/>
</dbReference>
<keyword evidence="1" id="KW-0805">Transcription regulation</keyword>
<gene>
    <name evidence="5" type="ORF">METZ01_LOCUS58080</name>
</gene>
<sequence>MDEKDKLILSLLQKDGRMTASEMAEKVDLSVPAVTERIRKLTEGGVLKEFRAVLDAKKVGYDVTAYILLDMSSSNSYGDMVQYAQDNDEVLECHSITGEGSHILKVRTHDTSSLESLLRNIQSWPGVIRTHTMIVMSTFKEATCLKL</sequence>
<keyword evidence="3" id="KW-0804">Transcription</keyword>
<dbReference type="SUPFAM" id="SSF46785">
    <property type="entry name" value="Winged helix' DNA-binding domain"/>
    <property type="match status" value="1"/>
</dbReference>
<dbReference type="PANTHER" id="PTHR30154:SF34">
    <property type="entry name" value="TRANSCRIPTIONAL REGULATOR AZLB"/>
    <property type="match status" value="1"/>
</dbReference>
<evidence type="ECO:0000259" key="4">
    <source>
        <dbReference type="PROSITE" id="PS50956"/>
    </source>
</evidence>
<dbReference type="InterPro" id="IPR000485">
    <property type="entry name" value="AsnC-type_HTH_dom"/>
</dbReference>
<dbReference type="Gene3D" id="3.30.70.920">
    <property type="match status" value="1"/>
</dbReference>
<evidence type="ECO:0000256" key="3">
    <source>
        <dbReference type="ARBA" id="ARBA00023163"/>
    </source>
</evidence>
<dbReference type="PANTHER" id="PTHR30154">
    <property type="entry name" value="LEUCINE-RESPONSIVE REGULATORY PROTEIN"/>
    <property type="match status" value="1"/>
</dbReference>
<dbReference type="InterPro" id="IPR036388">
    <property type="entry name" value="WH-like_DNA-bd_sf"/>
</dbReference>
<dbReference type="InterPro" id="IPR019887">
    <property type="entry name" value="Tscrpt_reg_AsnC/Lrp_C"/>
</dbReference>
<dbReference type="Pfam" id="PF13412">
    <property type="entry name" value="HTH_24"/>
    <property type="match status" value="1"/>
</dbReference>
<dbReference type="PROSITE" id="PS50956">
    <property type="entry name" value="HTH_ASNC_2"/>
    <property type="match status" value="1"/>
</dbReference>
<dbReference type="GO" id="GO:0043565">
    <property type="term" value="F:sequence-specific DNA binding"/>
    <property type="evidence" value="ECO:0007669"/>
    <property type="project" value="InterPro"/>
</dbReference>
<dbReference type="EMBL" id="UINC01003315">
    <property type="protein sequence ID" value="SVA05226.1"/>
    <property type="molecule type" value="Genomic_DNA"/>
</dbReference>
<evidence type="ECO:0000256" key="1">
    <source>
        <dbReference type="ARBA" id="ARBA00023015"/>
    </source>
</evidence>
<dbReference type="PRINTS" id="PR00033">
    <property type="entry name" value="HTHASNC"/>
</dbReference>
<reference evidence="5" key="1">
    <citation type="submission" date="2018-05" db="EMBL/GenBank/DDBJ databases">
        <authorList>
            <person name="Lanie J.A."/>
            <person name="Ng W.-L."/>
            <person name="Kazmierczak K.M."/>
            <person name="Andrzejewski T.M."/>
            <person name="Davidsen T.M."/>
            <person name="Wayne K.J."/>
            <person name="Tettelin H."/>
            <person name="Glass J.I."/>
            <person name="Rusch D."/>
            <person name="Podicherti R."/>
            <person name="Tsui H.-C.T."/>
            <person name="Winkler M.E."/>
        </authorList>
    </citation>
    <scope>NUCLEOTIDE SEQUENCE</scope>
</reference>
<dbReference type="GO" id="GO:0043200">
    <property type="term" value="P:response to amino acid"/>
    <property type="evidence" value="ECO:0007669"/>
    <property type="project" value="TreeGrafter"/>
</dbReference>
<dbReference type="GO" id="GO:0005829">
    <property type="term" value="C:cytosol"/>
    <property type="evidence" value="ECO:0007669"/>
    <property type="project" value="TreeGrafter"/>
</dbReference>
<proteinExistence type="predicted"/>
<name>A0A381SMJ4_9ZZZZ</name>
<accession>A0A381SMJ4</accession>
<evidence type="ECO:0000313" key="5">
    <source>
        <dbReference type="EMBL" id="SVA05226.1"/>
    </source>
</evidence>
<dbReference type="InterPro" id="IPR036390">
    <property type="entry name" value="WH_DNA-bd_sf"/>
</dbReference>
<dbReference type="CDD" id="cd00090">
    <property type="entry name" value="HTH_ARSR"/>
    <property type="match status" value="1"/>
</dbReference>
<organism evidence="5">
    <name type="scientific">marine metagenome</name>
    <dbReference type="NCBI Taxonomy" id="408172"/>
    <lineage>
        <taxon>unclassified sequences</taxon>
        <taxon>metagenomes</taxon>
        <taxon>ecological metagenomes</taxon>
    </lineage>
</organism>
<dbReference type="InterPro" id="IPR011008">
    <property type="entry name" value="Dimeric_a/b-barrel"/>
</dbReference>
<dbReference type="AlphaFoldDB" id="A0A381SMJ4"/>
<dbReference type="InterPro" id="IPR011991">
    <property type="entry name" value="ArsR-like_HTH"/>
</dbReference>
<dbReference type="Gene3D" id="1.10.10.10">
    <property type="entry name" value="Winged helix-like DNA-binding domain superfamily/Winged helix DNA-binding domain"/>
    <property type="match status" value="1"/>
</dbReference>
<keyword evidence="2" id="KW-0238">DNA-binding</keyword>
<dbReference type="InterPro" id="IPR019888">
    <property type="entry name" value="Tscrpt_reg_AsnC-like"/>
</dbReference>
<evidence type="ECO:0000256" key="2">
    <source>
        <dbReference type="ARBA" id="ARBA00023125"/>
    </source>
</evidence>
<dbReference type="Pfam" id="PF01037">
    <property type="entry name" value="AsnC_trans_reg"/>
    <property type="match status" value="1"/>
</dbReference>
<protein>
    <recommendedName>
        <fullName evidence="4">HTH asnC-type domain-containing protein</fullName>
    </recommendedName>
</protein>
<feature type="domain" description="HTH asnC-type" evidence="4">
    <location>
        <begin position="1"/>
        <end position="62"/>
    </location>
</feature>